<evidence type="ECO:0000256" key="8">
    <source>
        <dbReference type="ARBA" id="ARBA00023228"/>
    </source>
</evidence>
<evidence type="ECO:0000313" key="15">
    <source>
        <dbReference type="Proteomes" id="UP000614601"/>
    </source>
</evidence>
<protein>
    <recommendedName>
        <fullName evidence="4">beta-mannosidase</fullName>
        <ecNumber evidence="4">3.2.1.25</ecNumber>
    </recommendedName>
    <alternativeName>
        <fullName evidence="10">Mannanase</fullName>
    </alternativeName>
</protein>
<dbReference type="SUPFAM" id="SSF49303">
    <property type="entry name" value="beta-Galactosidase/glucuronidase domain"/>
    <property type="match status" value="1"/>
</dbReference>
<evidence type="ECO:0000259" key="12">
    <source>
        <dbReference type="Pfam" id="PF17753"/>
    </source>
</evidence>
<dbReference type="Gene3D" id="2.60.40.10">
    <property type="entry name" value="Immunoglobulins"/>
    <property type="match status" value="1"/>
</dbReference>
<dbReference type="SUPFAM" id="SSF49785">
    <property type="entry name" value="Galactose-binding domain-like"/>
    <property type="match status" value="1"/>
</dbReference>
<dbReference type="Pfam" id="PF17753">
    <property type="entry name" value="Ig_mannosidase"/>
    <property type="match status" value="1"/>
</dbReference>
<dbReference type="InterPro" id="IPR006102">
    <property type="entry name" value="Ig-like_GH2"/>
</dbReference>
<name>A0A811KJF8_9BILA</name>
<feature type="domain" description="Beta-mannosidase Ig-fold" evidence="12">
    <location>
        <begin position="757"/>
        <end position="811"/>
    </location>
</feature>
<dbReference type="OrthoDB" id="2866996at2759"/>
<evidence type="ECO:0000313" key="14">
    <source>
        <dbReference type="EMBL" id="CAD5215254.1"/>
    </source>
</evidence>
<dbReference type="PANTHER" id="PTHR43730:SF1">
    <property type="entry name" value="BETA-MANNOSIDASE"/>
    <property type="match status" value="1"/>
</dbReference>
<dbReference type="SUPFAM" id="SSF51445">
    <property type="entry name" value="(Trans)glycosidases"/>
    <property type="match status" value="1"/>
</dbReference>
<evidence type="ECO:0000256" key="2">
    <source>
        <dbReference type="ARBA" id="ARBA00004371"/>
    </source>
</evidence>
<evidence type="ECO:0000259" key="11">
    <source>
        <dbReference type="Pfam" id="PF00703"/>
    </source>
</evidence>
<evidence type="ECO:0000256" key="7">
    <source>
        <dbReference type="ARBA" id="ARBA00023180"/>
    </source>
</evidence>
<organism evidence="14 15">
    <name type="scientific">Bursaphelenchus okinawaensis</name>
    <dbReference type="NCBI Taxonomy" id="465554"/>
    <lineage>
        <taxon>Eukaryota</taxon>
        <taxon>Metazoa</taxon>
        <taxon>Ecdysozoa</taxon>
        <taxon>Nematoda</taxon>
        <taxon>Chromadorea</taxon>
        <taxon>Rhabditida</taxon>
        <taxon>Tylenchina</taxon>
        <taxon>Tylenchomorpha</taxon>
        <taxon>Aphelenchoidea</taxon>
        <taxon>Aphelenchoididae</taxon>
        <taxon>Bursaphelenchus</taxon>
    </lineage>
</organism>
<dbReference type="Gene3D" id="2.60.120.260">
    <property type="entry name" value="Galactose-binding domain-like"/>
    <property type="match status" value="1"/>
</dbReference>
<dbReference type="Pfam" id="PF22666">
    <property type="entry name" value="Glyco_hydro_2_N2"/>
    <property type="match status" value="1"/>
</dbReference>
<dbReference type="Proteomes" id="UP000614601">
    <property type="component" value="Unassembled WGS sequence"/>
</dbReference>
<comment type="subcellular location">
    <subcellularLocation>
        <location evidence="2">Lysosome</location>
    </subcellularLocation>
</comment>
<dbReference type="Proteomes" id="UP000783686">
    <property type="component" value="Unassembled WGS sequence"/>
</dbReference>
<dbReference type="InterPro" id="IPR013783">
    <property type="entry name" value="Ig-like_fold"/>
</dbReference>
<evidence type="ECO:0000259" key="13">
    <source>
        <dbReference type="Pfam" id="PF22666"/>
    </source>
</evidence>
<feature type="domain" description="Beta-mannosidase-like galactose-binding" evidence="13">
    <location>
        <begin position="6"/>
        <end position="168"/>
    </location>
</feature>
<comment type="similarity">
    <text evidence="3">Belongs to the glycosyl hydrolase 2 family.</text>
</comment>
<reference evidence="14" key="1">
    <citation type="submission" date="2020-09" db="EMBL/GenBank/DDBJ databases">
        <authorList>
            <person name="Kikuchi T."/>
        </authorList>
    </citation>
    <scope>NUCLEOTIDE SEQUENCE</scope>
    <source>
        <strain evidence="14">SH1</strain>
    </source>
</reference>
<evidence type="ECO:0000256" key="5">
    <source>
        <dbReference type="ARBA" id="ARBA00022729"/>
    </source>
</evidence>
<dbReference type="InterPro" id="IPR054593">
    <property type="entry name" value="Beta-mannosidase-like_N2"/>
</dbReference>
<proteinExistence type="inferred from homology"/>
<evidence type="ECO:0000256" key="10">
    <source>
        <dbReference type="ARBA" id="ARBA00033445"/>
    </source>
</evidence>
<dbReference type="EC" id="3.2.1.25" evidence="4"/>
<keyword evidence="8" id="KW-0458">Lysosome</keyword>
<keyword evidence="9" id="KW-0326">Glycosidase</keyword>
<dbReference type="InterPro" id="IPR036156">
    <property type="entry name" value="Beta-gal/glucu_dom_sf"/>
</dbReference>
<dbReference type="GO" id="GO:0006516">
    <property type="term" value="P:glycoprotein catabolic process"/>
    <property type="evidence" value="ECO:0007669"/>
    <property type="project" value="TreeGrafter"/>
</dbReference>
<evidence type="ECO:0000256" key="3">
    <source>
        <dbReference type="ARBA" id="ARBA00007401"/>
    </source>
</evidence>
<keyword evidence="6" id="KW-0378">Hydrolase</keyword>
<dbReference type="AlphaFoldDB" id="A0A811KJF8"/>
<dbReference type="GO" id="GO:0005764">
    <property type="term" value="C:lysosome"/>
    <property type="evidence" value="ECO:0007669"/>
    <property type="project" value="UniProtKB-SubCell"/>
</dbReference>
<evidence type="ECO:0000256" key="9">
    <source>
        <dbReference type="ARBA" id="ARBA00023295"/>
    </source>
</evidence>
<dbReference type="InterPro" id="IPR050887">
    <property type="entry name" value="Beta-mannosidase_GH2"/>
</dbReference>
<accession>A0A811KJF8</accession>
<dbReference type="EMBL" id="CAJFCW020000003">
    <property type="protein sequence ID" value="CAG9103761.1"/>
    <property type="molecule type" value="Genomic_DNA"/>
</dbReference>
<comment type="catalytic activity">
    <reaction evidence="1">
        <text>Hydrolysis of terminal, non-reducing beta-D-mannose residues in beta-D-mannosides.</text>
        <dbReference type="EC" id="3.2.1.25"/>
    </reaction>
</comment>
<keyword evidence="7" id="KW-0325">Glycoprotein</keyword>
<keyword evidence="15" id="KW-1185">Reference proteome</keyword>
<dbReference type="PANTHER" id="PTHR43730">
    <property type="entry name" value="BETA-MANNOSIDASE"/>
    <property type="match status" value="1"/>
</dbReference>
<evidence type="ECO:0000256" key="4">
    <source>
        <dbReference type="ARBA" id="ARBA00012754"/>
    </source>
</evidence>
<dbReference type="GO" id="GO:0004567">
    <property type="term" value="F:beta-mannosidase activity"/>
    <property type="evidence" value="ECO:0007669"/>
    <property type="project" value="UniProtKB-EC"/>
</dbReference>
<dbReference type="EMBL" id="CAJFDH010000003">
    <property type="protein sequence ID" value="CAD5215254.1"/>
    <property type="molecule type" value="Genomic_DNA"/>
</dbReference>
<dbReference type="Gene3D" id="3.20.20.80">
    <property type="entry name" value="Glycosidases"/>
    <property type="match status" value="1"/>
</dbReference>
<dbReference type="FunFam" id="3.20.20.80:FF:000050">
    <property type="entry name" value="Beta-mannosidase B"/>
    <property type="match status" value="1"/>
</dbReference>
<evidence type="ECO:0000256" key="1">
    <source>
        <dbReference type="ARBA" id="ARBA00000829"/>
    </source>
</evidence>
<evidence type="ECO:0000256" key="6">
    <source>
        <dbReference type="ARBA" id="ARBA00022801"/>
    </source>
</evidence>
<keyword evidence="5" id="KW-0732">Signal</keyword>
<comment type="caution">
    <text evidence="14">The sequence shown here is derived from an EMBL/GenBank/DDBJ whole genome shotgun (WGS) entry which is preliminary data.</text>
</comment>
<dbReference type="Pfam" id="PF00703">
    <property type="entry name" value="Glyco_hydro_2"/>
    <property type="match status" value="1"/>
</dbReference>
<dbReference type="InterPro" id="IPR017853">
    <property type="entry name" value="GH"/>
</dbReference>
<feature type="domain" description="Glycoside hydrolase family 2 immunoglobulin-like beta-sandwich" evidence="11">
    <location>
        <begin position="205"/>
        <end position="288"/>
    </location>
</feature>
<dbReference type="InterPro" id="IPR008979">
    <property type="entry name" value="Galactose-bd-like_sf"/>
</dbReference>
<gene>
    <name evidence="14" type="ORF">BOKJ2_LOCUS6001</name>
</gene>
<sequence length="839" mass="97199">MGETPIPNDIYTALHDNNFIPDPYFGSNDEYLKWIGRAPWSFFTVFNLTTEEMNKVKVIEFKGVDTIASVTVNQEFVGNTNNMFRTFAFIVNNTILRENNEVVVNIESPVNYAETQFQEYKNITGDEVPPVEAPKVQKGESHFNFIRKTQSSFSWDWGPSFPTVGIYQPVYLHSFDHFKLTQFSPYVYYSNNSFWMTITVYYYCKPDSELNIYFKVEIPEIKYRKKHYSNPKCTAFAQQLTIPEHIVPTNNIKLWYPRGYGSQTMYNITLKTTNGNKKESLTKKIGFKKVLLDQSLVNKDNITTGNNFAYYVNDIPVFLKGANFIPASVFPSKFKEKQLNFLMHSIVEANMNTLRVWGGGEWLRDKFIEAADEMGILIFHDLTFACALYPTNKEFLDNVKKEIKEQVLRLRPHASLLSFSGNNELEAAIRQQWWPSEKYNQTKQIQDYLNLMKPVLETVKRYYPSGVILRSSPSNGGAEMEVDKNPNDELFGDIHYYNEFINLYKTFNLQTPRCATEFGVPSFPLSSTMKKYVNASEYKYFSKAMLARNHHMFGVFTLPLMVMKHFSIQDTESLGSFSYLTQIHQAIALQTQIEHYRSYRSVLTEDGKGHTMCALYWQLNDVWSGITWSTIDFDQRWKVAHYYVKKAFRDVLVSMHLDEHGNLQVFVVNDLAVPLTNAKLTIEAFQLNTEFKKRLLSENKLDVAALSSRKIRTQSYSPDLSDLFLKASLFSYDKLVTSNVLSPDYLSEYLVRDVNVTVTDVVRVEHSTYKLKLLSRDVVPYVWLDLKPRLLTSDIRYHFSDNGFTILSNVTSAYLYILDGDVGDIKVDDISVCWVYNCQ</sequence>
<dbReference type="FunFam" id="2.60.120.260:FF:000060">
    <property type="entry name" value="Probable beta-mannosidase"/>
    <property type="match status" value="1"/>
</dbReference>
<dbReference type="InterPro" id="IPR041625">
    <property type="entry name" value="Beta-mannosidase_Ig"/>
</dbReference>